<reference evidence="2" key="1">
    <citation type="journal article" date="2019" name="Int. J. Syst. Evol. Microbiol.">
        <title>The Global Catalogue of Microorganisms (GCM) 10K type strain sequencing project: providing services to taxonomists for standard genome sequencing and annotation.</title>
        <authorList>
            <consortium name="The Broad Institute Genomics Platform"/>
            <consortium name="The Broad Institute Genome Sequencing Center for Infectious Disease"/>
            <person name="Wu L."/>
            <person name="Ma J."/>
        </authorList>
    </citation>
    <scope>NUCLEOTIDE SEQUENCE [LARGE SCALE GENOMIC DNA]</scope>
    <source>
        <strain evidence="2">CECT 7806</strain>
    </source>
</reference>
<dbReference type="Proteomes" id="UP001244297">
    <property type="component" value="Unassembled WGS sequence"/>
</dbReference>
<sequence>MPAGAAHAVDLIEPAAGTGNAALSPVSLGLRILLASAVIALLCVCAGRPGHVAGELPAEPRIATPFVPSTRAVPAPPPVAAAHFDLAEPGIDPVRVSARIDPRTGQREDALTRGDVAAIEAVAVRVTLTRGASRHPAPTLFVLMARRAAGGPAVDRPALSVLRTGARGQILTKFGAVETLDVTFSGFAPRTCTGFVTRDTDFQLDGWFCAPLGYPPEPQALVCLIDALRLVDLADPETTAAFVRASPAERGCLAATGAEAAGRTGSLAPSARNKK</sequence>
<dbReference type="RefSeq" id="WP_238286441.1">
    <property type="nucleotide sequence ID" value="NZ_BPQS01000006.1"/>
</dbReference>
<accession>A0ABT8AH88</accession>
<comment type="caution">
    <text evidence="1">The sequence shown here is derived from an EMBL/GenBank/DDBJ whole genome shotgun (WGS) entry which is preliminary data.</text>
</comment>
<organism evidence="1 2">
    <name type="scientific">Methylobacterium longum</name>
    <dbReference type="NCBI Taxonomy" id="767694"/>
    <lineage>
        <taxon>Bacteria</taxon>
        <taxon>Pseudomonadati</taxon>
        <taxon>Pseudomonadota</taxon>
        <taxon>Alphaproteobacteria</taxon>
        <taxon>Hyphomicrobiales</taxon>
        <taxon>Methylobacteriaceae</taxon>
        <taxon>Methylobacterium</taxon>
    </lineage>
</organism>
<proteinExistence type="predicted"/>
<name>A0ABT8AH88_9HYPH</name>
<dbReference type="EMBL" id="JAUFPT010000001">
    <property type="protein sequence ID" value="MDN3569119.1"/>
    <property type="molecule type" value="Genomic_DNA"/>
</dbReference>
<evidence type="ECO:0000313" key="1">
    <source>
        <dbReference type="EMBL" id="MDN3569119.1"/>
    </source>
</evidence>
<keyword evidence="2" id="KW-1185">Reference proteome</keyword>
<evidence type="ECO:0000313" key="2">
    <source>
        <dbReference type="Proteomes" id="UP001244297"/>
    </source>
</evidence>
<gene>
    <name evidence="1" type="ORF">QWZ18_00605</name>
</gene>
<protein>
    <submittedName>
        <fullName evidence="1">Uncharacterized protein</fullName>
    </submittedName>
</protein>